<comment type="caution">
    <text evidence="3">The sequence shown here is derived from an EMBL/GenBank/DDBJ whole genome shotgun (WGS) entry which is preliminary data.</text>
</comment>
<dbReference type="InterPro" id="IPR041613">
    <property type="entry name" value="Pept_S41_N"/>
</dbReference>
<name>A0A327VMB8_9BACT</name>
<dbReference type="InterPro" id="IPR029045">
    <property type="entry name" value="ClpP/crotonase-like_dom_sf"/>
</dbReference>
<evidence type="ECO:0000313" key="4">
    <source>
        <dbReference type="Proteomes" id="UP000249819"/>
    </source>
</evidence>
<organism evidence="3 4">
    <name type="scientific">Chitinophaga dinghuensis</name>
    <dbReference type="NCBI Taxonomy" id="1539050"/>
    <lineage>
        <taxon>Bacteria</taxon>
        <taxon>Pseudomonadati</taxon>
        <taxon>Bacteroidota</taxon>
        <taxon>Chitinophagia</taxon>
        <taxon>Chitinophagales</taxon>
        <taxon>Chitinophagaceae</taxon>
        <taxon>Chitinophaga</taxon>
    </lineage>
</organism>
<dbReference type="InterPro" id="IPR005151">
    <property type="entry name" value="Tail-specific_protease"/>
</dbReference>
<dbReference type="SUPFAM" id="SSF52096">
    <property type="entry name" value="ClpP/crotonase"/>
    <property type="match status" value="1"/>
</dbReference>
<dbReference type="Gene3D" id="3.90.226.10">
    <property type="entry name" value="2-enoyl-CoA Hydratase, Chain A, domain 1"/>
    <property type="match status" value="1"/>
</dbReference>
<dbReference type="PANTHER" id="PTHR32060:SF30">
    <property type="entry name" value="CARBOXY-TERMINAL PROCESSING PROTEASE CTPA"/>
    <property type="match status" value="1"/>
</dbReference>
<dbReference type="PROSITE" id="PS51257">
    <property type="entry name" value="PROKAR_LIPOPROTEIN"/>
    <property type="match status" value="1"/>
</dbReference>
<keyword evidence="3" id="KW-0645">Protease</keyword>
<accession>A0A327VMB8</accession>
<dbReference type="GO" id="GO:0007165">
    <property type="term" value="P:signal transduction"/>
    <property type="evidence" value="ECO:0007669"/>
    <property type="project" value="TreeGrafter"/>
</dbReference>
<dbReference type="Proteomes" id="UP000249819">
    <property type="component" value="Unassembled WGS sequence"/>
</dbReference>
<dbReference type="Pfam" id="PF18294">
    <property type="entry name" value="Pept_S41_N"/>
    <property type="match status" value="1"/>
</dbReference>
<feature type="domain" description="Peptidase S41 N-terminal" evidence="2">
    <location>
        <begin position="38"/>
        <end position="89"/>
    </location>
</feature>
<feature type="domain" description="Tail specific protease" evidence="1">
    <location>
        <begin position="207"/>
        <end position="354"/>
    </location>
</feature>
<dbReference type="Pfam" id="PF03572">
    <property type="entry name" value="Peptidase_S41"/>
    <property type="match status" value="1"/>
</dbReference>
<dbReference type="PANTHER" id="PTHR32060">
    <property type="entry name" value="TAIL-SPECIFIC PROTEASE"/>
    <property type="match status" value="1"/>
</dbReference>
<evidence type="ECO:0000313" key="3">
    <source>
        <dbReference type="EMBL" id="RAJ75662.1"/>
    </source>
</evidence>
<dbReference type="EMBL" id="QLMA01000009">
    <property type="protein sequence ID" value="RAJ75662.1"/>
    <property type="molecule type" value="Genomic_DNA"/>
</dbReference>
<dbReference type="Gene3D" id="3.30.750.170">
    <property type="match status" value="1"/>
</dbReference>
<reference evidence="3 4" key="1">
    <citation type="submission" date="2018-06" db="EMBL/GenBank/DDBJ databases">
        <title>Genomic Encyclopedia of Archaeal and Bacterial Type Strains, Phase II (KMG-II): from individual species to whole genera.</title>
        <authorList>
            <person name="Goeker M."/>
        </authorList>
    </citation>
    <scope>NUCLEOTIDE SEQUENCE [LARGE SCALE GENOMIC DNA]</scope>
    <source>
        <strain evidence="3 4">DSM 29821</strain>
    </source>
</reference>
<dbReference type="OrthoDB" id="7168509at2"/>
<protein>
    <submittedName>
        <fullName evidence="3">C-terminal processing protease CtpA/Prc</fullName>
    </submittedName>
</protein>
<dbReference type="Gene3D" id="2.30.42.10">
    <property type="match status" value="1"/>
</dbReference>
<dbReference type="AlphaFoldDB" id="A0A327VMB8"/>
<dbReference type="GO" id="GO:0004175">
    <property type="term" value="F:endopeptidase activity"/>
    <property type="evidence" value="ECO:0007669"/>
    <property type="project" value="TreeGrafter"/>
</dbReference>
<proteinExistence type="predicted"/>
<dbReference type="GO" id="GO:0030288">
    <property type="term" value="C:outer membrane-bounded periplasmic space"/>
    <property type="evidence" value="ECO:0007669"/>
    <property type="project" value="TreeGrafter"/>
</dbReference>
<dbReference type="CDD" id="cd07561">
    <property type="entry name" value="Peptidase_S41_CPP_like"/>
    <property type="match status" value="1"/>
</dbReference>
<dbReference type="RefSeq" id="WP_111594814.1">
    <property type="nucleotide sequence ID" value="NZ_QLMA01000009.1"/>
</dbReference>
<keyword evidence="3" id="KW-0378">Hydrolase</keyword>
<evidence type="ECO:0000259" key="1">
    <source>
        <dbReference type="Pfam" id="PF03572"/>
    </source>
</evidence>
<dbReference type="GO" id="GO:0008236">
    <property type="term" value="F:serine-type peptidase activity"/>
    <property type="evidence" value="ECO:0007669"/>
    <property type="project" value="InterPro"/>
</dbReference>
<dbReference type="GO" id="GO:0006508">
    <property type="term" value="P:proteolysis"/>
    <property type="evidence" value="ECO:0007669"/>
    <property type="project" value="UniProtKB-KW"/>
</dbReference>
<gene>
    <name evidence="3" type="ORF">CLV59_109276</name>
</gene>
<dbReference type="InterPro" id="IPR036034">
    <property type="entry name" value="PDZ_sf"/>
</dbReference>
<keyword evidence="4" id="KW-1185">Reference proteome</keyword>
<evidence type="ECO:0000259" key="2">
    <source>
        <dbReference type="Pfam" id="PF18294"/>
    </source>
</evidence>
<sequence>MLYTRSLLLAGTVLLIGSCRKDSTVSPVIPTGPVTQAEINSWVLDSMHYFYLWNQQLPAKADTTLIPPSFLLKLRQQEDVFTSLINPDDPETLPVSLYNNFGLDIGVIDFPASPTGVIGVVKIVVANSYAASKFSRGSYLTKINNTPVTAANASSLIADVLKAKSGSFTPAIYTNGILTEGTPVQLTFGYTRENPVYATTLSTAGKKVGYLFYNSFNDNYTSSLIGAFRQFMSDNVQSLIIDLRYNSGGSIAAAAVLTTLIADGISEGSSYIQLKGNNIQGSFTMNLKETLAVPESGSPATFSSLQSYRLRLAKVYILTGHQTISAAELLINNLKPYTQVIQIGNATYGKDKGAVIIRDMRTPKRIPWVLQPITYRLANAKGEGGYTNGIAPQYTVDEMSQQPLTAFGNPADPLVSTALSLITGTGRRSVPEATTRKYYESVPTSEAVIIPRKK</sequence>